<accession>A0ABR0AHJ9</accession>
<reference evidence="2 3" key="1">
    <citation type="journal article" date="2023" name="Nucleic Acids Res.">
        <title>The hologenome of Daphnia magna reveals possible DNA methylation and microbiome-mediated evolution of the host genome.</title>
        <authorList>
            <person name="Chaturvedi A."/>
            <person name="Li X."/>
            <person name="Dhandapani V."/>
            <person name="Marshall H."/>
            <person name="Kissane S."/>
            <person name="Cuenca-Cambronero M."/>
            <person name="Asole G."/>
            <person name="Calvet F."/>
            <person name="Ruiz-Romero M."/>
            <person name="Marangio P."/>
            <person name="Guigo R."/>
            <person name="Rago D."/>
            <person name="Mirbahai L."/>
            <person name="Eastwood N."/>
            <person name="Colbourne J.K."/>
            <person name="Zhou J."/>
            <person name="Mallon E."/>
            <person name="Orsini L."/>
        </authorList>
    </citation>
    <scope>NUCLEOTIDE SEQUENCE [LARGE SCALE GENOMIC DNA]</scope>
    <source>
        <strain evidence="2">LRV0_1</strain>
    </source>
</reference>
<evidence type="ECO:0000313" key="2">
    <source>
        <dbReference type="EMBL" id="KAK4024600.1"/>
    </source>
</evidence>
<dbReference type="Proteomes" id="UP001234178">
    <property type="component" value="Unassembled WGS sequence"/>
</dbReference>
<dbReference type="EMBL" id="JAOYFB010000037">
    <property type="protein sequence ID" value="KAK4024600.1"/>
    <property type="molecule type" value="Genomic_DNA"/>
</dbReference>
<sequence>MALDTYVLTDQTGKSSRRHVFIEIPPENSILIDIISELLQRNDRARLTAEITGEQIHMLVTEEDKHPQTFSTRHPERLAAHEQHDVVN</sequence>
<name>A0ABR0AHJ9_9CRUS</name>
<organism evidence="2 3">
    <name type="scientific">Daphnia magna</name>
    <dbReference type="NCBI Taxonomy" id="35525"/>
    <lineage>
        <taxon>Eukaryota</taxon>
        <taxon>Metazoa</taxon>
        <taxon>Ecdysozoa</taxon>
        <taxon>Arthropoda</taxon>
        <taxon>Crustacea</taxon>
        <taxon>Branchiopoda</taxon>
        <taxon>Diplostraca</taxon>
        <taxon>Cladocera</taxon>
        <taxon>Anomopoda</taxon>
        <taxon>Daphniidae</taxon>
        <taxon>Daphnia</taxon>
    </lineage>
</organism>
<evidence type="ECO:0000313" key="3">
    <source>
        <dbReference type="Proteomes" id="UP001234178"/>
    </source>
</evidence>
<comment type="caution">
    <text evidence="2">The sequence shown here is derived from an EMBL/GenBank/DDBJ whole genome shotgun (WGS) entry which is preliminary data.</text>
</comment>
<evidence type="ECO:0000256" key="1">
    <source>
        <dbReference type="SAM" id="MobiDB-lite"/>
    </source>
</evidence>
<feature type="region of interest" description="Disordered" evidence="1">
    <location>
        <begin position="66"/>
        <end position="88"/>
    </location>
</feature>
<keyword evidence="3" id="KW-1185">Reference proteome</keyword>
<proteinExistence type="predicted"/>
<gene>
    <name evidence="2" type="ORF">OUZ56_010023</name>
</gene>
<protein>
    <submittedName>
        <fullName evidence="2">Uncharacterized protein</fullName>
    </submittedName>
</protein>